<comment type="subunit">
    <text evidence="10">Monomer.</text>
</comment>
<dbReference type="EMBL" id="PVWG01000020">
    <property type="protein sequence ID" value="PSB18132.1"/>
    <property type="molecule type" value="Genomic_DNA"/>
</dbReference>
<evidence type="ECO:0000256" key="9">
    <source>
        <dbReference type="ARBA" id="ARBA00049563"/>
    </source>
</evidence>
<feature type="binding site" evidence="10">
    <location>
        <begin position="33"/>
        <end position="38"/>
    </location>
    <ligand>
        <name>substrate</name>
    </ligand>
</feature>
<evidence type="ECO:0000256" key="8">
    <source>
        <dbReference type="ARBA" id="ARBA00022842"/>
    </source>
</evidence>
<dbReference type="HAMAP" id="MF_00185">
    <property type="entry name" value="IPP_trans"/>
    <property type="match status" value="1"/>
</dbReference>
<comment type="cofactor">
    <cofactor evidence="1 10">
        <name>Mg(2+)</name>
        <dbReference type="ChEBI" id="CHEBI:18420"/>
    </cofactor>
</comment>
<comment type="caution">
    <text evidence="14">The sequence shown here is derived from an EMBL/GenBank/DDBJ whole genome shotgun (WGS) entry which is preliminary data.</text>
</comment>
<evidence type="ECO:0000256" key="5">
    <source>
        <dbReference type="ARBA" id="ARBA00022694"/>
    </source>
</evidence>
<dbReference type="SUPFAM" id="SSF52540">
    <property type="entry name" value="P-loop containing nucleoside triphosphate hydrolases"/>
    <property type="match status" value="2"/>
</dbReference>
<feature type="region of interest" description="Interaction with substrate tRNA" evidence="10">
    <location>
        <begin position="56"/>
        <end position="59"/>
    </location>
</feature>
<accession>A0A2T1DC74</accession>
<evidence type="ECO:0000256" key="12">
    <source>
        <dbReference type="RuleBase" id="RU003784"/>
    </source>
</evidence>
<keyword evidence="5 10" id="KW-0819">tRNA processing</keyword>
<dbReference type="EC" id="2.5.1.75" evidence="10"/>
<evidence type="ECO:0000256" key="4">
    <source>
        <dbReference type="ARBA" id="ARBA00022679"/>
    </source>
</evidence>
<dbReference type="InterPro" id="IPR018022">
    <property type="entry name" value="IPT"/>
</dbReference>
<evidence type="ECO:0000256" key="1">
    <source>
        <dbReference type="ARBA" id="ARBA00001946"/>
    </source>
</evidence>
<dbReference type="AlphaFoldDB" id="A0A2T1DC74"/>
<keyword evidence="7 10" id="KW-0067">ATP-binding</keyword>
<reference evidence="14 15" key="2">
    <citation type="submission" date="2018-03" db="EMBL/GenBank/DDBJ databases">
        <title>The ancient ancestry and fast evolution of plastids.</title>
        <authorList>
            <person name="Moore K.R."/>
            <person name="Magnabosco C."/>
            <person name="Momper L."/>
            <person name="Gold D.A."/>
            <person name="Bosak T."/>
            <person name="Fournier G.P."/>
        </authorList>
    </citation>
    <scope>NUCLEOTIDE SEQUENCE [LARGE SCALE GENOMIC DNA]</scope>
    <source>
        <strain evidence="14 15">ULC007</strain>
    </source>
</reference>
<name>A0A2T1DC74_9CYAN</name>
<dbReference type="NCBIfam" id="TIGR00174">
    <property type="entry name" value="miaA"/>
    <property type="match status" value="1"/>
</dbReference>
<feature type="site" description="Interaction with substrate tRNA" evidence="10">
    <location>
        <position position="118"/>
    </location>
</feature>
<evidence type="ECO:0000313" key="14">
    <source>
        <dbReference type="EMBL" id="PSB18132.1"/>
    </source>
</evidence>
<feature type="binding site" evidence="10">
    <location>
        <begin position="31"/>
        <end position="38"/>
    </location>
    <ligand>
        <name>ATP</name>
        <dbReference type="ChEBI" id="CHEBI:30616"/>
    </ligand>
</feature>
<dbReference type="Proteomes" id="UP000238634">
    <property type="component" value="Unassembled WGS sequence"/>
</dbReference>
<evidence type="ECO:0000256" key="7">
    <source>
        <dbReference type="ARBA" id="ARBA00022840"/>
    </source>
</evidence>
<dbReference type="GO" id="GO:0006400">
    <property type="term" value="P:tRNA modification"/>
    <property type="evidence" value="ECO:0007669"/>
    <property type="project" value="TreeGrafter"/>
</dbReference>
<dbReference type="PANTHER" id="PTHR11088">
    <property type="entry name" value="TRNA DIMETHYLALLYLTRANSFERASE"/>
    <property type="match status" value="1"/>
</dbReference>
<evidence type="ECO:0000256" key="11">
    <source>
        <dbReference type="RuleBase" id="RU003783"/>
    </source>
</evidence>
<dbReference type="Gene3D" id="1.10.20.140">
    <property type="match status" value="1"/>
</dbReference>
<protein>
    <recommendedName>
        <fullName evidence="10">tRNA dimethylallyltransferase</fullName>
        <ecNumber evidence="10">2.5.1.75</ecNumber>
    </recommendedName>
    <alternativeName>
        <fullName evidence="10">Dimethylallyl diphosphate:tRNA dimethylallyltransferase</fullName>
        <shortName evidence="10">DMAPP:tRNA dimethylallyltransferase</shortName>
        <shortName evidence="10">DMATase</shortName>
    </alternativeName>
    <alternativeName>
        <fullName evidence="10">Isopentenyl-diphosphate:tRNA isopentenyltransferase</fullName>
        <shortName evidence="10">IPP transferase</shortName>
        <shortName evidence="10">IPPT</shortName>
        <shortName evidence="10">IPTase</shortName>
    </alternativeName>
</protein>
<dbReference type="PANTHER" id="PTHR11088:SF60">
    <property type="entry name" value="TRNA DIMETHYLALLYLTRANSFERASE"/>
    <property type="match status" value="1"/>
</dbReference>
<reference evidence="14 15" key="1">
    <citation type="submission" date="2018-02" db="EMBL/GenBank/DDBJ databases">
        <authorList>
            <person name="Cohen D.B."/>
            <person name="Kent A.D."/>
        </authorList>
    </citation>
    <scope>NUCLEOTIDE SEQUENCE [LARGE SCALE GENOMIC DNA]</scope>
    <source>
        <strain evidence="14 15">ULC007</strain>
    </source>
</reference>
<evidence type="ECO:0000256" key="13">
    <source>
        <dbReference type="RuleBase" id="RU003785"/>
    </source>
</evidence>
<evidence type="ECO:0000256" key="2">
    <source>
        <dbReference type="ARBA" id="ARBA00003213"/>
    </source>
</evidence>
<evidence type="ECO:0000313" key="15">
    <source>
        <dbReference type="Proteomes" id="UP000238634"/>
    </source>
</evidence>
<dbReference type="RefSeq" id="WP_083583030.1">
    <property type="nucleotide sequence ID" value="NZ_MPPI01000022.1"/>
</dbReference>
<comment type="catalytic activity">
    <reaction evidence="9 10 11">
        <text>adenosine(37) in tRNA + dimethylallyl diphosphate = N(6)-dimethylallyladenosine(37) in tRNA + diphosphate</text>
        <dbReference type="Rhea" id="RHEA:26482"/>
        <dbReference type="Rhea" id="RHEA-COMP:10162"/>
        <dbReference type="Rhea" id="RHEA-COMP:10375"/>
        <dbReference type="ChEBI" id="CHEBI:33019"/>
        <dbReference type="ChEBI" id="CHEBI:57623"/>
        <dbReference type="ChEBI" id="CHEBI:74411"/>
        <dbReference type="ChEBI" id="CHEBI:74415"/>
        <dbReference type="EC" id="2.5.1.75"/>
    </reaction>
</comment>
<dbReference type="STRING" id="1920490.GCA_001895925_01139"/>
<organism evidence="14 15">
    <name type="scientific">Phormidesmis priestleyi ULC007</name>
    <dbReference type="NCBI Taxonomy" id="1920490"/>
    <lineage>
        <taxon>Bacteria</taxon>
        <taxon>Bacillati</taxon>
        <taxon>Cyanobacteriota</taxon>
        <taxon>Cyanophyceae</taxon>
        <taxon>Leptolyngbyales</taxon>
        <taxon>Leptolyngbyaceae</taxon>
        <taxon>Phormidesmis</taxon>
    </lineage>
</organism>
<comment type="function">
    <text evidence="2 10 12">Catalyzes the transfer of a dimethylallyl group onto the adenine at position 37 in tRNAs that read codons beginning with uridine, leading to the formation of N6-(dimethylallyl)adenosine (i(6)A).</text>
</comment>
<comment type="caution">
    <text evidence="10">Lacks conserved residue(s) required for the propagation of feature annotation.</text>
</comment>
<evidence type="ECO:0000256" key="3">
    <source>
        <dbReference type="ARBA" id="ARBA00005842"/>
    </source>
</evidence>
<gene>
    <name evidence="10" type="primary">miaA</name>
    <name evidence="14" type="ORF">C7B65_16600</name>
</gene>
<dbReference type="InterPro" id="IPR027417">
    <property type="entry name" value="P-loop_NTPase"/>
</dbReference>
<keyword evidence="6 10" id="KW-0547">Nucleotide-binding</keyword>
<comment type="similarity">
    <text evidence="3 10 13">Belongs to the IPP transferase family.</text>
</comment>
<dbReference type="OrthoDB" id="9776390at2"/>
<keyword evidence="8 10" id="KW-0460">Magnesium</keyword>
<dbReference type="GO" id="GO:0052381">
    <property type="term" value="F:tRNA dimethylallyltransferase activity"/>
    <property type="evidence" value="ECO:0007669"/>
    <property type="project" value="UniProtKB-UniRule"/>
</dbReference>
<feature type="site" description="Interaction with substrate tRNA" evidence="10">
    <location>
        <position position="141"/>
    </location>
</feature>
<sequence length="328" mass="36935">MDQPILPQEPNFEPIFLSNNTPVPFLIVVCGATATGKSSLAISLALWLNASILSADSRQVYREFNIGTAKPTLSEQKLVPHALIDICEPIETLTLAQYQGLAQALIQTPGPKLLVGGTGLHIKSIVRGLKIPKVAPQMGLRSQLQTLGQPQLYAFLQQVDPPSAHRIHAHDQVRTLRALEVYYVTGRPITEQQGEYPPSYPILQIGLDCESVEVGDRRIEQRTRQMLEVGFATEVKTLCEKYGEIPLLETLGYAEMKQYLNGDISLLEAEKLIVLHTRQFAKRQRTWFRADSSIEWFDADRPDLLEQVWNRVRDFLDNNKVEQINAIL</sequence>
<keyword evidence="15" id="KW-1185">Reference proteome</keyword>
<dbReference type="InterPro" id="IPR039657">
    <property type="entry name" value="Dimethylallyltransferase"/>
</dbReference>
<dbReference type="GO" id="GO:0005524">
    <property type="term" value="F:ATP binding"/>
    <property type="evidence" value="ECO:0007669"/>
    <property type="project" value="UniProtKB-UniRule"/>
</dbReference>
<evidence type="ECO:0000256" key="6">
    <source>
        <dbReference type="ARBA" id="ARBA00022741"/>
    </source>
</evidence>
<proteinExistence type="inferred from homology"/>
<evidence type="ECO:0000256" key="10">
    <source>
        <dbReference type="HAMAP-Rule" id="MF_00185"/>
    </source>
</evidence>
<keyword evidence="4 10" id="KW-0808">Transferase</keyword>
<dbReference type="Gene3D" id="3.40.50.300">
    <property type="entry name" value="P-loop containing nucleotide triphosphate hydrolases"/>
    <property type="match status" value="1"/>
</dbReference>
<dbReference type="Pfam" id="PF01715">
    <property type="entry name" value="IPPT"/>
    <property type="match status" value="1"/>
</dbReference>